<dbReference type="AlphaFoldDB" id="A0A9P7QPZ8"/>
<proteinExistence type="predicted"/>
<evidence type="ECO:0000313" key="2">
    <source>
        <dbReference type="Proteomes" id="UP000699042"/>
    </source>
</evidence>
<organism evidence="1 2">
    <name type="scientific">Colletotrichum scovillei</name>
    <dbReference type="NCBI Taxonomy" id="1209932"/>
    <lineage>
        <taxon>Eukaryota</taxon>
        <taxon>Fungi</taxon>
        <taxon>Dikarya</taxon>
        <taxon>Ascomycota</taxon>
        <taxon>Pezizomycotina</taxon>
        <taxon>Sordariomycetes</taxon>
        <taxon>Hypocreomycetidae</taxon>
        <taxon>Glomerellales</taxon>
        <taxon>Glomerellaceae</taxon>
        <taxon>Colletotrichum</taxon>
        <taxon>Colletotrichum acutatum species complex</taxon>
    </lineage>
</organism>
<sequence>MATVERLPSTEQPSTADPARKFFEPFVKKFVEMIFSQCDVVNSSTEVKIASILGGLKDSSIRSIGSFWLIMGNHPEAKRLIQPFDRVMFFYNNGREDITKDTENAILDLWRSVFREVEPLKDFDPVTNLAEDSIELMEGLLKDHSVASLITELTGLGVSD</sequence>
<evidence type="ECO:0000313" key="1">
    <source>
        <dbReference type="EMBL" id="KAG7040639.1"/>
    </source>
</evidence>
<dbReference type="EMBL" id="JAESDN010000021">
    <property type="protein sequence ID" value="KAG7040639.1"/>
    <property type="molecule type" value="Genomic_DNA"/>
</dbReference>
<name>A0A9P7QPZ8_9PEZI</name>
<reference evidence="1" key="1">
    <citation type="submission" date="2021-05" db="EMBL/GenBank/DDBJ databases">
        <title>Comparative genomics of three Colletotrichum scovillei strains and genetic complementation revealed genes involved fungal growth and virulence on chili pepper.</title>
        <authorList>
            <person name="Hsieh D.-K."/>
            <person name="Chuang S.-C."/>
            <person name="Chen C.-Y."/>
            <person name="Chao Y.-T."/>
            <person name="Lu M.-Y.J."/>
            <person name="Lee M.-H."/>
            <person name="Shih M.-C."/>
        </authorList>
    </citation>
    <scope>NUCLEOTIDE SEQUENCE</scope>
    <source>
        <strain evidence="1">Coll-153</strain>
    </source>
</reference>
<gene>
    <name evidence="1" type="ORF">JMJ77_013636</name>
</gene>
<accession>A0A9P7QPZ8</accession>
<protein>
    <submittedName>
        <fullName evidence="1">Uncharacterized protein</fullName>
    </submittedName>
</protein>
<dbReference type="Proteomes" id="UP000699042">
    <property type="component" value="Unassembled WGS sequence"/>
</dbReference>
<keyword evidence="2" id="KW-1185">Reference proteome</keyword>
<comment type="caution">
    <text evidence="1">The sequence shown here is derived from an EMBL/GenBank/DDBJ whole genome shotgun (WGS) entry which is preliminary data.</text>
</comment>